<dbReference type="Gene3D" id="3.40.1370.10">
    <property type="match status" value="1"/>
</dbReference>
<evidence type="ECO:0000256" key="4">
    <source>
        <dbReference type="ARBA" id="ARBA00035244"/>
    </source>
</evidence>
<evidence type="ECO:0000256" key="5">
    <source>
        <dbReference type="HAMAP-Rule" id="MF_01328"/>
    </source>
</evidence>
<dbReference type="SUPFAM" id="SSF52166">
    <property type="entry name" value="Ribosomal protein L4"/>
    <property type="match status" value="1"/>
</dbReference>
<dbReference type="GO" id="GO:0019843">
    <property type="term" value="F:rRNA binding"/>
    <property type="evidence" value="ECO:0007669"/>
    <property type="project" value="UniProtKB-UniRule"/>
</dbReference>
<keyword evidence="5" id="KW-0699">rRNA-binding</keyword>
<dbReference type="EMBL" id="BAOS01000029">
    <property type="protein sequence ID" value="GAX62259.1"/>
    <property type="molecule type" value="Genomic_DNA"/>
</dbReference>
<protein>
    <recommendedName>
        <fullName evidence="4 5">Large ribosomal subunit protein uL4</fullName>
    </recommendedName>
</protein>
<evidence type="ECO:0000256" key="6">
    <source>
        <dbReference type="SAM" id="MobiDB-lite"/>
    </source>
</evidence>
<keyword evidence="3 5" id="KW-0687">Ribonucleoprotein</keyword>
<dbReference type="NCBIfam" id="TIGR03953">
    <property type="entry name" value="rplD_bact"/>
    <property type="match status" value="1"/>
</dbReference>
<name>A0A286U299_9BACT</name>
<dbReference type="RefSeq" id="WP_230406646.1">
    <property type="nucleotide sequence ID" value="NZ_BAOS01000029.1"/>
</dbReference>
<sequence>MIKVPVFDSDGNSLEDASFSEESFGGKVRMGLLRDVVIMHEANHRRGTASTKTRGEVKGGGKKPWKQKHTGRARVGDIRSPIWKGGGVVFGPRPRDYSFSMHRKAKKVALQSAILSKLKDNEVVLVDKLELDSPSTKKMANLLKSLEIREGCLLVIREFDETIWKSTRNIYNVKVRVSSDLNAYDVVKYKKLLVVKDVLDNLKFE</sequence>
<evidence type="ECO:0000256" key="3">
    <source>
        <dbReference type="ARBA" id="ARBA00023274"/>
    </source>
</evidence>
<dbReference type="AlphaFoldDB" id="A0A286U299"/>
<reference evidence="8" key="1">
    <citation type="journal article" date="2017" name="Environ. Microbiol. Rep.">
        <title>Genetic Diversity of Marine Anaerobic Ammonium-Oxidizing Bacteria as Revealed by Genomic and Proteomic Analyses of 'Candidatus Scalindua japonica'.</title>
        <authorList>
            <person name="Oshiki M."/>
            <person name="Mizuto K."/>
            <person name="Kimura Z."/>
            <person name="Kindaichi T."/>
            <person name="Satoh H."/>
            <person name="Okabe S."/>
        </authorList>
    </citation>
    <scope>NUCLEOTIDE SEQUENCE [LARGE SCALE GENOMIC DNA]</scope>
    <source>
        <strain evidence="8">husup-a2</strain>
    </source>
</reference>
<dbReference type="GO" id="GO:0003735">
    <property type="term" value="F:structural constituent of ribosome"/>
    <property type="evidence" value="ECO:0007669"/>
    <property type="project" value="InterPro"/>
</dbReference>
<accession>A0A286U299</accession>
<keyword evidence="2 5" id="KW-0689">Ribosomal protein</keyword>
<evidence type="ECO:0000313" key="7">
    <source>
        <dbReference type="EMBL" id="GAX62259.1"/>
    </source>
</evidence>
<evidence type="ECO:0000256" key="2">
    <source>
        <dbReference type="ARBA" id="ARBA00022980"/>
    </source>
</evidence>
<keyword evidence="5" id="KW-0694">RNA-binding</keyword>
<dbReference type="InterPro" id="IPR002136">
    <property type="entry name" value="Ribosomal_uL4"/>
</dbReference>
<gene>
    <name evidence="5" type="primary">rplD</name>
    <name evidence="7" type="ORF">SCALIN_C29_0043</name>
</gene>
<dbReference type="PANTHER" id="PTHR10746">
    <property type="entry name" value="50S RIBOSOMAL PROTEIN L4"/>
    <property type="match status" value="1"/>
</dbReference>
<evidence type="ECO:0000313" key="8">
    <source>
        <dbReference type="Proteomes" id="UP000218542"/>
    </source>
</evidence>
<dbReference type="Pfam" id="PF00573">
    <property type="entry name" value="Ribosomal_L4"/>
    <property type="match status" value="1"/>
</dbReference>
<evidence type="ECO:0000256" key="1">
    <source>
        <dbReference type="ARBA" id="ARBA00010528"/>
    </source>
</evidence>
<dbReference type="InterPro" id="IPR013005">
    <property type="entry name" value="Ribosomal_uL4-like"/>
</dbReference>
<dbReference type="HAMAP" id="MF_01328_B">
    <property type="entry name" value="Ribosomal_uL4_B"/>
    <property type="match status" value="1"/>
</dbReference>
<dbReference type="GO" id="GO:1990904">
    <property type="term" value="C:ribonucleoprotein complex"/>
    <property type="evidence" value="ECO:0007669"/>
    <property type="project" value="UniProtKB-KW"/>
</dbReference>
<comment type="subunit">
    <text evidence="5">Part of the 50S ribosomal subunit.</text>
</comment>
<comment type="function">
    <text evidence="5">One of the primary rRNA binding proteins, this protein initially binds near the 5'-end of the 23S rRNA. It is important during the early stages of 50S assembly. It makes multiple contacts with different domains of the 23S rRNA in the assembled 50S subunit and ribosome.</text>
</comment>
<dbReference type="GO" id="GO:0005840">
    <property type="term" value="C:ribosome"/>
    <property type="evidence" value="ECO:0007669"/>
    <property type="project" value="UniProtKB-KW"/>
</dbReference>
<dbReference type="Proteomes" id="UP000218542">
    <property type="component" value="Unassembled WGS sequence"/>
</dbReference>
<dbReference type="PANTHER" id="PTHR10746:SF6">
    <property type="entry name" value="LARGE RIBOSOMAL SUBUNIT PROTEIN UL4M"/>
    <property type="match status" value="1"/>
</dbReference>
<keyword evidence="8" id="KW-1185">Reference proteome</keyword>
<comment type="function">
    <text evidence="5">Forms part of the polypeptide exit tunnel.</text>
</comment>
<feature type="compositionally biased region" description="Basic residues" evidence="6">
    <location>
        <begin position="60"/>
        <end position="71"/>
    </location>
</feature>
<dbReference type="GO" id="GO:0006412">
    <property type="term" value="P:translation"/>
    <property type="evidence" value="ECO:0007669"/>
    <property type="project" value="UniProtKB-UniRule"/>
</dbReference>
<proteinExistence type="inferred from homology"/>
<organism evidence="7 8">
    <name type="scientific">Candidatus Scalindua japonica</name>
    <dbReference type="NCBI Taxonomy" id="1284222"/>
    <lineage>
        <taxon>Bacteria</taxon>
        <taxon>Pseudomonadati</taxon>
        <taxon>Planctomycetota</taxon>
        <taxon>Candidatus Brocadiia</taxon>
        <taxon>Candidatus Brocadiales</taxon>
        <taxon>Candidatus Scalinduaceae</taxon>
        <taxon>Candidatus Scalindua</taxon>
    </lineage>
</organism>
<comment type="caution">
    <text evidence="7">The sequence shown here is derived from an EMBL/GenBank/DDBJ whole genome shotgun (WGS) entry which is preliminary data.</text>
</comment>
<comment type="similarity">
    <text evidence="1 5">Belongs to the universal ribosomal protein uL4 family.</text>
</comment>
<feature type="region of interest" description="Disordered" evidence="6">
    <location>
        <begin position="46"/>
        <end position="71"/>
    </location>
</feature>
<dbReference type="InterPro" id="IPR023574">
    <property type="entry name" value="Ribosomal_uL4_dom_sf"/>
</dbReference>